<gene>
    <name evidence="2" type="ORF">JZ751_007370</name>
</gene>
<proteinExistence type="predicted"/>
<sequence>MSSSLEFQSQFTERGRGRKRGKRGKEGPCSVFSAPRGTLKVTMTTAWTPTHLGTRAFPTELPLHPGLYINPVAGKPQLAQVTQAPPINQLRRLHPPAAAPKPDMDNLAPAISRVRVAEGGAGKGGRKTSGSLRRLWLGRCRHATTSLSTLRGPRTFVYFCLLLVGVGGTVTKKCHVRRHAQVLPNDARDNDLRVLICFKVCCVFKKRRQPSDLGKITDRAKCAEGEREREREKIQEERKESSQIRAQWTGQQGSDVVPNAPIGCVR</sequence>
<feature type="compositionally biased region" description="Polar residues" evidence="1">
    <location>
        <begin position="1"/>
        <end position="12"/>
    </location>
</feature>
<dbReference type="Proteomes" id="UP000824540">
    <property type="component" value="Unassembled WGS sequence"/>
</dbReference>
<comment type="caution">
    <text evidence="2">The sequence shown here is derived from an EMBL/GenBank/DDBJ whole genome shotgun (WGS) entry which is preliminary data.</text>
</comment>
<protein>
    <submittedName>
        <fullName evidence="2">Uncharacterized protein</fullName>
    </submittedName>
</protein>
<evidence type="ECO:0000313" key="2">
    <source>
        <dbReference type="EMBL" id="KAG9334653.1"/>
    </source>
</evidence>
<feature type="region of interest" description="Disordered" evidence="1">
    <location>
        <begin position="224"/>
        <end position="266"/>
    </location>
</feature>
<feature type="compositionally biased region" description="Basic and acidic residues" evidence="1">
    <location>
        <begin position="224"/>
        <end position="242"/>
    </location>
</feature>
<keyword evidence="3" id="KW-1185">Reference proteome</keyword>
<reference evidence="2" key="1">
    <citation type="thesis" date="2021" institute="BYU ScholarsArchive" country="Provo, UT, USA">
        <title>Applications of and Algorithms for Genome Assembly and Genomic Analyses with an Emphasis on Marine Teleosts.</title>
        <authorList>
            <person name="Pickett B.D."/>
        </authorList>
    </citation>
    <scope>NUCLEOTIDE SEQUENCE</scope>
    <source>
        <strain evidence="2">HI-2016</strain>
    </source>
</reference>
<feature type="compositionally biased region" description="Polar residues" evidence="1">
    <location>
        <begin position="243"/>
        <end position="254"/>
    </location>
</feature>
<evidence type="ECO:0000313" key="3">
    <source>
        <dbReference type="Proteomes" id="UP000824540"/>
    </source>
</evidence>
<name>A0A8T2N3A6_9TELE</name>
<dbReference type="EMBL" id="JAFBMS010000143">
    <property type="protein sequence ID" value="KAG9334653.1"/>
    <property type="molecule type" value="Genomic_DNA"/>
</dbReference>
<dbReference type="AlphaFoldDB" id="A0A8T2N3A6"/>
<accession>A0A8T2N3A6</accession>
<organism evidence="2 3">
    <name type="scientific">Albula glossodonta</name>
    <name type="common">roundjaw bonefish</name>
    <dbReference type="NCBI Taxonomy" id="121402"/>
    <lineage>
        <taxon>Eukaryota</taxon>
        <taxon>Metazoa</taxon>
        <taxon>Chordata</taxon>
        <taxon>Craniata</taxon>
        <taxon>Vertebrata</taxon>
        <taxon>Euteleostomi</taxon>
        <taxon>Actinopterygii</taxon>
        <taxon>Neopterygii</taxon>
        <taxon>Teleostei</taxon>
        <taxon>Albuliformes</taxon>
        <taxon>Albulidae</taxon>
        <taxon>Albula</taxon>
    </lineage>
</organism>
<evidence type="ECO:0000256" key="1">
    <source>
        <dbReference type="SAM" id="MobiDB-lite"/>
    </source>
</evidence>
<feature type="region of interest" description="Disordered" evidence="1">
    <location>
        <begin position="1"/>
        <end position="33"/>
    </location>
</feature>